<organism evidence="2 3">
    <name type="scientific">Heliobacterium mobile</name>
    <name type="common">Heliobacillus mobilis</name>
    <dbReference type="NCBI Taxonomy" id="28064"/>
    <lineage>
        <taxon>Bacteria</taxon>
        <taxon>Bacillati</taxon>
        <taxon>Bacillota</taxon>
        <taxon>Clostridia</taxon>
        <taxon>Eubacteriales</taxon>
        <taxon>Heliobacteriaceae</taxon>
        <taxon>Heliobacterium</taxon>
    </lineage>
</organism>
<evidence type="ECO:0000313" key="2">
    <source>
        <dbReference type="EMBL" id="MTV50028.1"/>
    </source>
</evidence>
<sequence length="311" mass="35892">MVRIGSLVNRVGAKELRQEVLSDANDRGQELTKAILKHFDAIHSIEEPNDNEIEKYLLMDELDGLNSDTSKLGFKKGVITFSPSSAYKCERELYFKVKKVEASFVDRFPYQRRWSRNGSAVHRAMQRDLLYAETHLDAPQFTVVRTKTTNRPAWEKNIRQVRQFERNGQRFQLYGMMDGVLQYQPDGSKIGLEFKTKSTTLGVIGEYKMKDAQADHKDQCVAYSLLFDLDEFLIVYESLAKDSWTKGAEAKPDMRAFYMNVTDEDRNRLLDKFADVAGMCYANKLPRAMVEKCFFCLYKPHCHQMNAQVAA</sequence>
<proteinExistence type="predicted"/>
<evidence type="ECO:0000313" key="3">
    <source>
        <dbReference type="Proteomes" id="UP000430670"/>
    </source>
</evidence>
<dbReference type="Proteomes" id="UP000430670">
    <property type="component" value="Unassembled WGS sequence"/>
</dbReference>
<reference evidence="2 3" key="1">
    <citation type="submission" date="2019-11" db="EMBL/GenBank/DDBJ databases">
        <title>Whole-genome sequence of a the green, strictly anaerobic photosynthetic bacterium Heliobacillus mobilis DSM 6151.</title>
        <authorList>
            <person name="Kyndt J.A."/>
            <person name="Meyer T.E."/>
        </authorList>
    </citation>
    <scope>NUCLEOTIDE SEQUENCE [LARGE SCALE GENOMIC DNA]</scope>
    <source>
        <strain evidence="2 3">DSM 6151</strain>
    </source>
</reference>
<name>A0A6I3SM23_HELMO</name>
<evidence type="ECO:0000256" key="1">
    <source>
        <dbReference type="ARBA" id="ARBA00022801"/>
    </source>
</evidence>
<dbReference type="GO" id="GO:0016787">
    <property type="term" value="F:hydrolase activity"/>
    <property type="evidence" value="ECO:0007669"/>
    <property type="project" value="UniProtKB-KW"/>
</dbReference>
<dbReference type="InterPro" id="IPR011604">
    <property type="entry name" value="PDDEXK-like_dom_sf"/>
</dbReference>
<protein>
    <recommendedName>
        <fullName evidence="4">PD-(D/E)XK endonuclease-like domain-containing protein</fullName>
    </recommendedName>
</protein>
<gene>
    <name evidence="2" type="ORF">GJ688_13710</name>
</gene>
<dbReference type="EMBL" id="WNKU01000018">
    <property type="protein sequence ID" value="MTV50028.1"/>
    <property type="molecule type" value="Genomic_DNA"/>
</dbReference>
<dbReference type="AlphaFoldDB" id="A0A6I3SM23"/>
<accession>A0A6I3SM23</accession>
<dbReference type="RefSeq" id="WP_155477119.1">
    <property type="nucleotide sequence ID" value="NZ_WNKU01000018.1"/>
</dbReference>
<comment type="caution">
    <text evidence="2">The sequence shown here is derived from an EMBL/GenBank/DDBJ whole genome shotgun (WGS) entry which is preliminary data.</text>
</comment>
<dbReference type="OrthoDB" id="2533824at2"/>
<keyword evidence="1" id="KW-0378">Hydrolase</keyword>
<evidence type="ECO:0008006" key="4">
    <source>
        <dbReference type="Google" id="ProtNLM"/>
    </source>
</evidence>
<keyword evidence="3" id="KW-1185">Reference proteome</keyword>
<dbReference type="Gene3D" id="3.90.320.10">
    <property type="match status" value="1"/>
</dbReference>